<organism evidence="1 2">
    <name type="scientific">Asbolus verrucosus</name>
    <name type="common">Desert ironclad beetle</name>
    <dbReference type="NCBI Taxonomy" id="1661398"/>
    <lineage>
        <taxon>Eukaryota</taxon>
        <taxon>Metazoa</taxon>
        <taxon>Ecdysozoa</taxon>
        <taxon>Arthropoda</taxon>
        <taxon>Hexapoda</taxon>
        <taxon>Insecta</taxon>
        <taxon>Pterygota</taxon>
        <taxon>Neoptera</taxon>
        <taxon>Endopterygota</taxon>
        <taxon>Coleoptera</taxon>
        <taxon>Polyphaga</taxon>
        <taxon>Cucujiformia</taxon>
        <taxon>Tenebrionidae</taxon>
        <taxon>Pimeliinae</taxon>
        <taxon>Asbolus</taxon>
    </lineage>
</organism>
<dbReference type="OrthoDB" id="10397464at2759"/>
<dbReference type="EMBL" id="QDEB01086197">
    <property type="protein sequence ID" value="RZC33750.1"/>
    <property type="molecule type" value="Genomic_DNA"/>
</dbReference>
<keyword evidence="2" id="KW-1185">Reference proteome</keyword>
<name>A0A482VLV0_ASBVE</name>
<accession>A0A482VLV0</accession>
<reference evidence="1 2" key="1">
    <citation type="submission" date="2017-03" db="EMBL/GenBank/DDBJ databases">
        <title>Genome of the blue death feigning beetle - Asbolus verrucosus.</title>
        <authorList>
            <person name="Rider S.D."/>
        </authorList>
    </citation>
    <scope>NUCLEOTIDE SEQUENCE [LARGE SCALE GENOMIC DNA]</scope>
    <source>
        <strain evidence="1">Butters</strain>
        <tissue evidence="1">Head and leg muscle</tissue>
    </source>
</reference>
<evidence type="ECO:0000313" key="1">
    <source>
        <dbReference type="EMBL" id="RZC33750.1"/>
    </source>
</evidence>
<dbReference type="AlphaFoldDB" id="A0A482VLV0"/>
<dbReference type="Proteomes" id="UP000292052">
    <property type="component" value="Unassembled WGS sequence"/>
</dbReference>
<gene>
    <name evidence="1" type="ORF">BDFB_011594</name>
</gene>
<comment type="caution">
    <text evidence="1">The sequence shown here is derived from an EMBL/GenBank/DDBJ whole genome shotgun (WGS) entry which is preliminary data.</text>
</comment>
<protein>
    <submittedName>
        <fullName evidence="1">Uncharacterized protein</fullName>
    </submittedName>
</protein>
<evidence type="ECO:0000313" key="2">
    <source>
        <dbReference type="Proteomes" id="UP000292052"/>
    </source>
</evidence>
<proteinExistence type="predicted"/>
<sequence>MAFAAADLVLGPSARTTITGPDGSQIIKDDYASAINSNLVLTVPPQALLHYSSVPLISSFYPYYGRYLPLVHY</sequence>